<comment type="similarity">
    <text evidence="1 2">Belongs to the glycosyltransferase 77 family.</text>
</comment>
<keyword evidence="2" id="KW-0735">Signal-anchor</keyword>
<dbReference type="AlphaFoldDB" id="A0AAD5DYC5"/>
<gene>
    <name evidence="6" type="ORF">COHA_001824</name>
</gene>
<dbReference type="PANTHER" id="PTHR46581:SF3">
    <property type="entry name" value="ARABINOSYLTRANSFERASE RRA3"/>
    <property type="match status" value="1"/>
</dbReference>
<evidence type="ECO:0000256" key="1">
    <source>
        <dbReference type="ARBA" id="ARBA00007033"/>
    </source>
</evidence>
<feature type="coiled-coil region" evidence="3">
    <location>
        <begin position="71"/>
        <end position="98"/>
    </location>
</feature>
<dbReference type="InterPro" id="IPR005069">
    <property type="entry name" value="Nucl-diP-sugar_transferase"/>
</dbReference>
<dbReference type="GO" id="GO:0071555">
    <property type="term" value="P:cell wall organization"/>
    <property type="evidence" value="ECO:0007669"/>
    <property type="project" value="UniProtKB-KW"/>
</dbReference>
<evidence type="ECO:0000259" key="5">
    <source>
        <dbReference type="Pfam" id="PF03407"/>
    </source>
</evidence>
<evidence type="ECO:0000256" key="4">
    <source>
        <dbReference type="SAM" id="MobiDB-lite"/>
    </source>
</evidence>
<dbReference type="GO" id="GO:0000139">
    <property type="term" value="C:Golgi membrane"/>
    <property type="evidence" value="ECO:0007669"/>
    <property type="project" value="UniProtKB-SubCell"/>
</dbReference>
<dbReference type="GO" id="GO:0080147">
    <property type="term" value="P:root hair cell development"/>
    <property type="evidence" value="ECO:0007669"/>
    <property type="project" value="InterPro"/>
</dbReference>
<organism evidence="6 7">
    <name type="scientific">Chlorella ohadii</name>
    <dbReference type="NCBI Taxonomy" id="2649997"/>
    <lineage>
        <taxon>Eukaryota</taxon>
        <taxon>Viridiplantae</taxon>
        <taxon>Chlorophyta</taxon>
        <taxon>core chlorophytes</taxon>
        <taxon>Trebouxiophyceae</taxon>
        <taxon>Chlorellales</taxon>
        <taxon>Chlorellaceae</taxon>
        <taxon>Chlorella clade</taxon>
        <taxon>Chlorella</taxon>
    </lineage>
</organism>
<feature type="region of interest" description="Disordered" evidence="4">
    <location>
        <begin position="98"/>
        <end position="127"/>
    </location>
</feature>
<dbReference type="Proteomes" id="UP001205105">
    <property type="component" value="Unassembled WGS sequence"/>
</dbReference>
<dbReference type="InterPro" id="IPR044290">
    <property type="entry name" value="RRA1/2/3"/>
</dbReference>
<keyword evidence="2" id="KW-0961">Cell wall biogenesis/degradation</keyword>
<sequence>MAPMLRGGKAAASSRKGPLALSMVAGVAAGLLVASWVFAGSHHAALPNGTSSSGGGGGTAVPITTASTGAVASLQAEVKRLLDERDAAQQELTKLRAQAASGSGAAGTAGAAAGTCPDRHTPWGPSPERDKQYLELAEFLKKVAINNEVLVAVSNKNYAWPGGMLSVWAENAKRAGVKNMMVVALDEDTKTNAEGFGLPAFRMDIQIPDSQKNAGSNHAVSALKFRILQNFIKLGYSVFLSDVDIIFLQNPFEHLHRDSDVEGMTDGWDNGTAYGYNDVADDASMGWARYAHSMRVFVLNSGLFYIRPTQATTELLDKIIYRVETENGWDQALFNECIFFPSRPGYKDPSVTRRVLDYMLFMNSKVLFKHLRHDRGRFEQHMPVSVHVNYHPDKFERMKAVVKRYVDKDLTALDRFPDGSE</sequence>
<feature type="compositionally biased region" description="Low complexity" evidence="4">
    <location>
        <begin position="99"/>
        <end position="115"/>
    </location>
</feature>
<comment type="subcellular location">
    <subcellularLocation>
        <location evidence="2">Golgi apparatus membrane</location>
        <topology evidence="2">Single-pass type II membrane protein</topology>
    </subcellularLocation>
</comment>
<evidence type="ECO:0000313" key="7">
    <source>
        <dbReference type="Proteomes" id="UP001205105"/>
    </source>
</evidence>
<dbReference type="SUPFAM" id="SSF53448">
    <property type="entry name" value="Nucleotide-diphospho-sugar transferases"/>
    <property type="match status" value="1"/>
</dbReference>
<dbReference type="InterPro" id="IPR029044">
    <property type="entry name" value="Nucleotide-diphossugar_trans"/>
</dbReference>
<feature type="compositionally biased region" description="Basic and acidic residues" evidence="4">
    <location>
        <begin position="117"/>
        <end position="127"/>
    </location>
</feature>
<name>A0AAD5DYC5_9CHLO</name>
<keyword evidence="3" id="KW-0175">Coiled coil</keyword>
<reference evidence="6" key="1">
    <citation type="submission" date="2020-11" db="EMBL/GenBank/DDBJ databases">
        <title>Chlorella ohadii genome sequencing and assembly.</title>
        <authorList>
            <person name="Murik O."/>
            <person name="Treves H."/>
            <person name="Kedem I."/>
            <person name="Shotland Y."/>
            <person name="Kaplan A."/>
        </authorList>
    </citation>
    <scope>NUCLEOTIDE SEQUENCE</scope>
    <source>
        <strain evidence="6">1</strain>
    </source>
</reference>
<dbReference type="EC" id="2.4.2.-" evidence="2"/>
<dbReference type="EMBL" id="JADXDR010000026">
    <property type="protein sequence ID" value="KAI7844584.1"/>
    <property type="molecule type" value="Genomic_DNA"/>
</dbReference>
<dbReference type="PANTHER" id="PTHR46581">
    <property type="entry name" value="ARABINOSYLTRANSFERASE RRA3"/>
    <property type="match status" value="1"/>
</dbReference>
<keyword evidence="7" id="KW-1185">Reference proteome</keyword>
<keyword evidence="2" id="KW-0333">Golgi apparatus</keyword>
<keyword evidence="2" id="KW-0812">Transmembrane</keyword>
<proteinExistence type="inferred from homology"/>
<evidence type="ECO:0000313" key="6">
    <source>
        <dbReference type="EMBL" id="KAI7844584.1"/>
    </source>
</evidence>
<keyword evidence="2" id="KW-0808">Transferase</keyword>
<dbReference type="GO" id="GO:0016757">
    <property type="term" value="F:glycosyltransferase activity"/>
    <property type="evidence" value="ECO:0007669"/>
    <property type="project" value="UniProtKB-KW"/>
</dbReference>
<evidence type="ECO:0000256" key="3">
    <source>
        <dbReference type="SAM" id="Coils"/>
    </source>
</evidence>
<comment type="caution">
    <text evidence="6">The sequence shown here is derived from an EMBL/GenBank/DDBJ whole genome shotgun (WGS) entry which is preliminary data.</text>
</comment>
<dbReference type="Pfam" id="PF03407">
    <property type="entry name" value="Nucleotid_trans"/>
    <property type="match status" value="1"/>
</dbReference>
<feature type="domain" description="Nucleotide-diphospho-sugar transferase" evidence="5">
    <location>
        <begin position="177"/>
        <end position="397"/>
    </location>
</feature>
<keyword evidence="2" id="KW-0328">Glycosyltransferase</keyword>
<accession>A0AAD5DYC5</accession>
<protein>
    <recommendedName>
        <fullName evidence="2">Glycosyltransferase</fullName>
        <ecNumber evidence="2">2.4.2.-</ecNumber>
    </recommendedName>
</protein>
<evidence type="ECO:0000256" key="2">
    <source>
        <dbReference type="RuleBase" id="RU363055"/>
    </source>
</evidence>